<dbReference type="Proteomes" id="UP000287651">
    <property type="component" value="Unassembled WGS sequence"/>
</dbReference>
<reference evidence="1 2" key="1">
    <citation type="journal article" date="2014" name="Agronomy (Basel)">
        <title>A Draft Genome Sequence for Ensete ventricosum, the Drought-Tolerant Tree Against Hunger.</title>
        <authorList>
            <person name="Harrison J."/>
            <person name="Moore K.A."/>
            <person name="Paszkiewicz K."/>
            <person name="Jones T."/>
            <person name="Grant M."/>
            <person name="Ambacheew D."/>
            <person name="Muzemil S."/>
            <person name="Studholme D.J."/>
        </authorList>
    </citation>
    <scope>NUCLEOTIDE SEQUENCE [LARGE SCALE GENOMIC DNA]</scope>
</reference>
<dbReference type="AlphaFoldDB" id="A0A426ZMD1"/>
<dbReference type="SUPFAM" id="SSF64484">
    <property type="entry name" value="beta and beta-prime subunits of DNA dependent RNA-polymerase"/>
    <property type="match status" value="1"/>
</dbReference>
<dbReference type="EMBL" id="AMZH03005919">
    <property type="protein sequence ID" value="RRT65149.1"/>
    <property type="molecule type" value="Genomic_DNA"/>
</dbReference>
<organism evidence="1 2">
    <name type="scientific">Ensete ventricosum</name>
    <name type="common">Abyssinian banana</name>
    <name type="synonym">Musa ensete</name>
    <dbReference type="NCBI Taxonomy" id="4639"/>
    <lineage>
        <taxon>Eukaryota</taxon>
        <taxon>Viridiplantae</taxon>
        <taxon>Streptophyta</taxon>
        <taxon>Embryophyta</taxon>
        <taxon>Tracheophyta</taxon>
        <taxon>Spermatophyta</taxon>
        <taxon>Magnoliopsida</taxon>
        <taxon>Liliopsida</taxon>
        <taxon>Zingiberales</taxon>
        <taxon>Musaceae</taxon>
        <taxon>Ensete</taxon>
    </lineage>
</organism>
<gene>
    <name evidence="1" type="ORF">B296_00041269</name>
</gene>
<sequence length="84" mass="9825">MVDDNIPSISYGPIDILTRQPTQERSQYCRLRFSEMKPDCFMVLHTCSRSNCSIKAMFIEFMCARGVISQLLQIFRGVFRVQRL</sequence>
<evidence type="ECO:0000313" key="1">
    <source>
        <dbReference type="EMBL" id="RRT65149.1"/>
    </source>
</evidence>
<name>A0A426ZMD1_ENSVE</name>
<protein>
    <submittedName>
        <fullName evidence="1">Uncharacterized protein</fullName>
    </submittedName>
</protein>
<accession>A0A426ZMD1</accession>
<comment type="caution">
    <text evidence="1">The sequence shown here is derived from an EMBL/GenBank/DDBJ whole genome shotgun (WGS) entry which is preliminary data.</text>
</comment>
<proteinExistence type="predicted"/>
<evidence type="ECO:0000313" key="2">
    <source>
        <dbReference type="Proteomes" id="UP000287651"/>
    </source>
</evidence>